<dbReference type="SUPFAM" id="SSF55961">
    <property type="entry name" value="Bet v1-like"/>
    <property type="match status" value="1"/>
</dbReference>
<sequence>MSLGNDRFTLERGIAALPAAVWAAFFDPKARAIWSPPSPDEVFEVLEHDPRDGGTGLHRCGPKSDPTYIVETRYHKLDEPAAVSFTEIVRKGDTPLAASQVSVVFAATEAGTRLTLDVYTTSFVGDGMLAGTKGGWTTSIANLIHHIENAS</sequence>
<name>A3V9T7_9RHOB</name>
<keyword evidence="4" id="KW-1185">Reference proteome</keyword>
<evidence type="ECO:0000313" key="3">
    <source>
        <dbReference type="EMBL" id="EAQ14678.1"/>
    </source>
</evidence>
<dbReference type="RefSeq" id="WP_008334470.1">
    <property type="nucleotide sequence ID" value="NZ_CH902578.1"/>
</dbReference>
<dbReference type="Pfam" id="PF08327">
    <property type="entry name" value="AHSA1"/>
    <property type="match status" value="1"/>
</dbReference>
<feature type="domain" description="Activator of Hsp90 ATPase homologue 1/2-like C-terminal" evidence="2">
    <location>
        <begin position="17"/>
        <end position="144"/>
    </location>
</feature>
<dbReference type="InterPro" id="IPR013538">
    <property type="entry name" value="ASHA1/2-like_C"/>
</dbReference>
<comment type="similarity">
    <text evidence="1">Belongs to the AHA1 family.</text>
</comment>
<evidence type="ECO:0000256" key="1">
    <source>
        <dbReference type="ARBA" id="ARBA00006817"/>
    </source>
</evidence>
<dbReference type="eggNOG" id="COG3832">
    <property type="taxonomic scope" value="Bacteria"/>
</dbReference>
<dbReference type="Gene3D" id="3.30.530.20">
    <property type="match status" value="1"/>
</dbReference>
<comment type="caution">
    <text evidence="3">The sequence shown here is derived from an EMBL/GenBank/DDBJ whole genome shotgun (WGS) entry which is preliminary data.</text>
</comment>
<proteinExistence type="inferred from homology"/>
<reference evidence="3 4" key="1">
    <citation type="journal article" date="2010" name="J. Bacteriol.">
        <title>Genome sequences of Pelagibaca bermudensis HTCC2601T and Maritimibacter alkaliphilus HTCC2654T, the type strains of two marine Roseobacter genera.</title>
        <authorList>
            <person name="Thrash J.C."/>
            <person name="Cho J.C."/>
            <person name="Ferriera S."/>
            <person name="Johnson J."/>
            <person name="Vergin K.L."/>
            <person name="Giovannoni S.J."/>
        </authorList>
    </citation>
    <scope>NUCLEOTIDE SEQUENCE [LARGE SCALE GENOMIC DNA]</scope>
    <source>
        <strain evidence="3 4">HTCC2654</strain>
    </source>
</reference>
<evidence type="ECO:0000313" key="4">
    <source>
        <dbReference type="Proteomes" id="UP000002931"/>
    </source>
</evidence>
<dbReference type="InterPro" id="IPR023393">
    <property type="entry name" value="START-like_dom_sf"/>
</dbReference>
<accession>A3V9T7</accession>
<dbReference type="AlphaFoldDB" id="A3V9T7"/>
<organism evidence="3 4">
    <name type="scientific">Maritimibacter alkaliphilus HTCC2654</name>
    <dbReference type="NCBI Taxonomy" id="314271"/>
    <lineage>
        <taxon>Bacteria</taxon>
        <taxon>Pseudomonadati</taxon>
        <taxon>Pseudomonadota</taxon>
        <taxon>Alphaproteobacteria</taxon>
        <taxon>Rhodobacterales</taxon>
        <taxon>Roseobacteraceae</taxon>
        <taxon>Maritimibacter</taxon>
    </lineage>
</organism>
<evidence type="ECO:0000259" key="2">
    <source>
        <dbReference type="Pfam" id="PF08327"/>
    </source>
</evidence>
<dbReference type="HOGENOM" id="CLU_108923_5_0_5"/>
<dbReference type="OrthoDB" id="9805228at2"/>
<dbReference type="CDD" id="cd08900">
    <property type="entry name" value="SRPBCC_CalC_Aha1-like_7"/>
    <property type="match status" value="1"/>
</dbReference>
<gene>
    <name evidence="3" type="ORF">RB2654_18883</name>
</gene>
<dbReference type="STRING" id="314271.RB2654_18883"/>
<dbReference type="EMBL" id="AAMT01000001">
    <property type="protein sequence ID" value="EAQ14678.1"/>
    <property type="molecule type" value="Genomic_DNA"/>
</dbReference>
<dbReference type="Proteomes" id="UP000002931">
    <property type="component" value="Unassembled WGS sequence"/>
</dbReference>
<protein>
    <recommendedName>
        <fullName evidence="2">Activator of Hsp90 ATPase homologue 1/2-like C-terminal domain-containing protein</fullName>
    </recommendedName>
</protein>